<reference evidence="2 3" key="1">
    <citation type="submission" date="2017-04" db="EMBL/GenBank/DDBJ databases">
        <title>Draft genome sequence of Marssonina coronaria NL1: causal agent of apple blotch.</title>
        <authorList>
            <person name="Cheng Q."/>
        </authorList>
    </citation>
    <scope>NUCLEOTIDE SEQUENCE [LARGE SCALE GENOMIC DNA]</scope>
    <source>
        <strain evidence="2 3">NL1</strain>
    </source>
</reference>
<keyword evidence="1" id="KW-0472">Membrane</keyword>
<dbReference type="PANTHER" id="PTHR12840:SF1">
    <property type="entry name" value="NADH DEHYDROGENASE [UBIQUINONE] 1 BETA SUBCOMPLEX SUBUNIT 8, MITOCHONDRIAL"/>
    <property type="match status" value="1"/>
</dbReference>
<keyword evidence="3" id="KW-1185">Reference proteome</keyword>
<evidence type="ECO:0008006" key="4">
    <source>
        <dbReference type="Google" id="ProtNLM"/>
    </source>
</evidence>
<dbReference type="Pfam" id="PF05821">
    <property type="entry name" value="NDUF_B8"/>
    <property type="match status" value="1"/>
</dbReference>
<accession>A0A218YZP3</accession>
<dbReference type="STRING" id="503106.A0A218YZP3"/>
<dbReference type="GO" id="GO:0005739">
    <property type="term" value="C:mitochondrion"/>
    <property type="evidence" value="ECO:0007669"/>
    <property type="project" value="InterPro"/>
</dbReference>
<sequence>MLSRRIATARLLRNAIPITRRTALVQERGAAQQATSGPVYPRFTDAEDPGMNGGYINPPPVKRQFRDPHADWWDKQERRNYGEPVHEDNDILGMFSPEEYTQVKPGMGLFQIGCFVATFLGLCTVVAAFYPDKPSAPREFEGGLERELGGINAVRARAPGDA</sequence>
<gene>
    <name evidence="2" type="ORF">B2J93_6343</name>
</gene>
<dbReference type="PANTHER" id="PTHR12840">
    <property type="entry name" value="NADH-UBIQUINONE OXIDOREDUCTASE ASHI SUBUNIT"/>
    <property type="match status" value="1"/>
</dbReference>
<dbReference type="OrthoDB" id="2014058at2759"/>
<name>A0A218YZP3_9HELO</name>
<dbReference type="Proteomes" id="UP000242519">
    <property type="component" value="Unassembled WGS sequence"/>
</dbReference>
<evidence type="ECO:0000313" key="2">
    <source>
        <dbReference type="EMBL" id="OWP00793.1"/>
    </source>
</evidence>
<comment type="caution">
    <text evidence="2">The sequence shown here is derived from an EMBL/GenBank/DDBJ whole genome shotgun (WGS) entry which is preliminary data.</text>
</comment>
<organism evidence="2 3">
    <name type="scientific">Diplocarpon coronariae</name>
    <dbReference type="NCBI Taxonomy" id="2795749"/>
    <lineage>
        <taxon>Eukaryota</taxon>
        <taxon>Fungi</taxon>
        <taxon>Dikarya</taxon>
        <taxon>Ascomycota</taxon>
        <taxon>Pezizomycotina</taxon>
        <taxon>Leotiomycetes</taxon>
        <taxon>Helotiales</taxon>
        <taxon>Drepanopezizaceae</taxon>
        <taxon>Diplocarpon</taxon>
    </lineage>
</organism>
<dbReference type="InParanoid" id="A0A218YZP3"/>
<proteinExistence type="predicted"/>
<keyword evidence="1" id="KW-0812">Transmembrane</keyword>
<dbReference type="AlphaFoldDB" id="A0A218YZP3"/>
<evidence type="ECO:0000256" key="1">
    <source>
        <dbReference type="SAM" id="Phobius"/>
    </source>
</evidence>
<evidence type="ECO:0000313" key="3">
    <source>
        <dbReference type="Proteomes" id="UP000242519"/>
    </source>
</evidence>
<dbReference type="InterPro" id="IPR008699">
    <property type="entry name" value="NDUFB8"/>
</dbReference>
<dbReference type="EMBL" id="MZNU01000307">
    <property type="protein sequence ID" value="OWP00793.1"/>
    <property type="molecule type" value="Genomic_DNA"/>
</dbReference>
<keyword evidence="1" id="KW-1133">Transmembrane helix</keyword>
<protein>
    <recommendedName>
        <fullName evidence="4">NADH:ubiquinone oxidoreductase 20.1kD subunit</fullName>
    </recommendedName>
</protein>
<feature type="transmembrane region" description="Helical" evidence="1">
    <location>
        <begin position="109"/>
        <end position="130"/>
    </location>
</feature>